<gene>
    <name evidence="1" type="ORF">KUDE01_004674</name>
</gene>
<comment type="caution">
    <text evidence="1">The sequence shown here is derived from an EMBL/GenBank/DDBJ whole genome shotgun (WGS) entry which is preliminary data.</text>
</comment>
<organism evidence="1 2">
    <name type="scientific">Dissostichus eleginoides</name>
    <name type="common">Patagonian toothfish</name>
    <name type="synonym">Dissostichus amissus</name>
    <dbReference type="NCBI Taxonomy" id="100907"/>
    <lineage>
        <taxon>Eukaryota</taxon>
        <taxon>Metazoa</taxon>
        <taxon>Chordata</taxon>
        <taxon>Craniata</taxon>
        <taxon>Vertebrata</taxon>
        <taxon>Euteleostomi</taxon>
        <taxon>Actinopterygii</taxon>
        <taxon>Neopterygii</taxon>
        <taxon>Teleostei</taxon>
        <taxon>Neoteleostei</taxon>
        <taxon>Acanthomorphata</taxon>
        <taxon>Eupercaria</taxon>
        <taxon>Perciformes</taxon>
        <taxon>Notothenioidei</taxon>
        <taxon>Nototheniidae</taxon>
        <taxon>Dissostichus</taxon>
    </lineage>
</organism>
<reference evidence="1" key="1">
    <citation type="submission" date="2023-04" db="EMBL/GenBank/DDBJ databases">
        <title>Chromosome-level genome of Chaenocephalus aceratus.</title>
        <authorList>
            <person name="Park H."/>
        </authorList>
    </citation>
    <scope>NUCLEOTIDE SEQUENCE</scope>
    <source>
        <strain evidence="1">DE</strain>
        <tissue evidence="1">Muscle</tissue>
    </source>
</reference>
<evidence type="ECO:0000313" key="2">
    <source>
        <dbReference type="Proteomes" id="UP001228049"/>
    </source>
</evidence>
<protein>
    <submittedName>
        <fullName evidence="1">Lysozyme C</fullName>
    </submittedName>
</protein>
<dbReference type="EMBL" id="JASDAP010000006">
    <property type="protein sequence ID" value="KAK1901709.1"/>
    <property type="molecule type" value="Genomic_DNA"/>
</dbReference>
<sequence length="76" mass="8236">MFFTWVPDHHLTEVSLLLQPLTRSSRLLGGLPAVPHFDPRPGALVLGSQSLDLGLLSGASHYACDEGELTAREEPD</sequence>
<accession>A0AAD9CL59</accession>
<name>A0AAD9CL59_DISEL</name>
<evidence type="ECO:0000313" key="1">
    <source>
        <dbReference type="EMBL" id="KAK1901709.1"/>
    </source>
</evidence>
<proteinExistence type="predicted"/>
<dbReference type="Proteomes" id="UP001228049">
    <property type="component" value="Unassembled WGS sequence"/>
</dbReference>
<keyword evidence="2" id="KW-1185">Reference proteome</keyword>
<dbReference type="AlphaFoldDB" id="A0AAD9CL59"/>